<evidence type="ECO:0000313" key="7">
    <source>
        <dbReference type="EMBL" id="MFH4983026.1"/>
    </source>
</evidence>
<sequence length="138" mass="15449">MNEVPFTLFAKHHNGTVRVDFSLWKVLTLRHHEMTQFWEMWLGITAWMAVSYITIHLTAALVAMIMLRKHSWMVMIVLPMIAVAFIYPATIGALTSASIALTFSSADKAINSTACMILGCSQTLFIVVLSFSRILATL</sequence>
<keyword evidence="4 6" id="KW-1133">Transmembrane helix</keyword>
<gene>
    <name evidence="7" type="ORF">AB6A40_009735</name>
</gene>
<reference evidence="7 8" key="1">
    <citation type="submission" date="2024-08" db="EMBL/GenBank/DDBJ databases">
        <title>Gnathostoma spinigerum genome.</title>
        <authorList>
            <person name="Gonzalez-Bertolin B."/>
            <person name="Monzon S."/>
            <person name="Zaballos A."/>
            <person name="Jimenez P."/>
            <person name="Dekumyoy P."/>
            <person name="Varona S."/>
            <person name="Cuesta I."/>
            <person name="Sumanam S."/>
            <person name="Adisakwattana P."/>
            <person name="Gasser R.B."/>
            <person name="Hernandez-Gonzalez A."/>
            <person name="Young N.D."/>
            <person name="Perteguer M.J."/>
        </authorList>
    </citation>
    <scope>NUCLEOTIDE SEQUENCE [LARGE SCALE GENOMIC DNA]</scope>
    <source>
        <strain evidence="7">AL3</strain>
        <tissue evidence="7">Liver</tissue>
    </source>
</reference>
<dbReference type="GO" id="GO:0016020">
    <property type="term" value="C:membrane"/>
    <property type="evidence" value="ECO:0007669"/>
    <property type="project" value="UniProtKB-SubCell"/>
</dbReference>
<evidence type="ECO:0000256" key="3">
    <source>
        <dbReference type="ARBA" id="ARBA00022692"/>
    </source>
</evidence>
<comment type="similarity">
    <text evidence="2">Belongs to the TMEM170 family.</text>
</comment>
<dbReference type="InterPro" id="IPR019334">
    <property type="entry name" value="TMEM170A/B/YPR153W-like"/>
</dbReference>
<evidence type="ECO:0000313" key="8">
    <source>
        <dbReference type="Proteomes" id="UP001608902"/>
    </source>
</evidence>
<dbReference type="Proteomes" id="UP001608902">
    <property type="component" value="Unassembled WGS sequence"/>
</dbReference>
<dbReference type="PANTHER" id="PTHR22779">
    <property type="entry name" value="SD17342P"/>
    <property type="match status" value="1"/>
</dbReference>
<feature type="transmembrane region" description="Helical" evidence="6">
    <location>
        <begin position="44"/>
        <end position="67"/>
    </location>
</feature>
<comment type="subcellular location">
    <subcellularLocation>
        <location evidence="1">Membrane</location>
        <topology evidence="1">Multi-pass membrane protein</topology>
    </subcellularLocation>
</comment>
<feature type="transmembrane region" description="Helical" evidence="6">
    <location>
        <begin position="74"/>
        <end position="103"/>
    </location>
</feature>
<evidence type="ECO:0000256" key="6">
    <source>
        <dbReference type="SAM" id="Phobius"/>
    </source>
</evidence>
<feature type="transmembrane region" description="Helical" evidence="6">
    <location>
        <begin position="109"/>
        <end position="131"/>
    </location>
</feature>
<evidence type="ECO:0000256" key="1">
    <source>
        <dbReference type="ARBA" id="ARBA00004141"/>
    </source>
</evidence>
<organism evidence="7 8">
    <name type="scientific">Gnathostoma spinigerum</name>
    <dbReference type="NCBI Taxonomy" id="75299"/>
    <lineage>
        <taxon>Eukaryota</taxon>
        <taxon>Metazoa</taxon>
        <taxon>Ecdysozoa</taxon>
        <taxon>Nematoda</taxon>
        <taxon>Chromadorea</taxon>
        <taxon>Rhabditida</taxon>
        <taxon>Spirurina</taxon>
        <taxon>Gnathostomatomorpha</taxon>
        <taxon>Gnathostomatoidea</taxon>
        <taxon>Gnathostomatidae</taxon>
        <taxon>Gnathostoma</taxon>
    </lineage>
</organism>
<protein>
    <recommendedName>
        <fullName evidence="9">Transmembrane protein 170A</fullName>
    </recommendedName>
</protein>
<evidence type="ECO:0000256" key="5">
    <source>
        <dbReference type="ARBA" id="ARBA00023136"/>
    </source>
</evidence>
<dbReference type="PANTHER" id="PTHR22779:SF6">
    <property type="entry name" value="SD17342P"/>
    <property type="match status" value="1"/>
</dbReference>
<evidence type="ECO:0000256" key="4">
    <source>
        <dbReference type="ARBA" id="ARBA00022989"/>
    </source>
</evidence>
<keyword evidence="8" id="KW-1185">Reference proteome</keyword>
<keyword evidence="5 6" id="KW-0472">Membrane</keyword>
<name>A0ABD6EUL3_9BILA</name>
<evidence type="ECO:0000256" key="2">
    <source>
        <dbReference type="ARBA" id="ARBA00006325"/>
    </source>
</evidence>
<evidence type="ECO:0008006" key="9">
    <source>
        <dbReference type="Google" id="ProtNLM"/>
    </source>
</evidence>
<dbReference type="Pfam" id="PF10190">
    <property type="entry name" value="Tmemb_170"/>
    <property type="match status" value="1"/>
</dbReference>
<dbReference type="AlphaFoldDB" id="A0ABD6EUL3"/>
<dbReference type="EMBL" id="JBGFUD010010840">
    <property type="protein sequence ID" value="MFH4983026.1"/>
    <property type="molecule type" value="Genomic_DNA"/>
</dbReference>
<keyword evidence="3 6" id="KW-0812">Transmembrane</keyword>
<proteinExistence type="inferred from homology"/>
<accession>A0ABD6EUL3</accession>
<comment type="caution">
    <text evidence="7">The sequence shown here is derived from an EMBL/GenBank/DDBJ whole genome shotgun (WGS) entry which is preliminary data.</text>
</comment>